<gene>
    <name evidence="1" type="ORF">EDI_050680</name>
</gene>
<dbReference type="EMBL" id="DS550855">
    <property type="protein sequence ID" value="EDR21848.1"/>
    <property type="molecule type" value="Genomic_DNA"/>
</dbReference>
<dbReference type="GeneID" id="5914303"/>
<protein>
    <submittedName>
        <fullName evidence="1">DNA double-strand break repair Rad50 ATPase, putative</fullName>
    </submittedName>
</protein>
<evidence type="ECO:0000313" key="2">
    <source>
        <dbReference type="Proteomes" id="UP000008076"/>
    </source>
</evidence>
<name>B0EUE2_ENTDS</name>
<sequence>MKQLDMVYLMKVALHVKDMNDIQNIEMINKKCGIAINSLKVNPWFTSERDINKFCNIFNPPTCNCNLLPVDESVLMKVENIRNYELGSFCRTLKIVNANNQFDPQYRKMTEEEKERMAKIIQKVESMTCFSNIVKEMMEVVVQNMKKGIKIRINEICAEQFDEIFDKMKIEESMYPSEMIIYGRINNNWIKARENKNIIIICETRGLIEQESEISIPKGITIYSSNILLVKPNNETNIKFVRSPSDSLFSNVKVNVFSQPRFNDMPSVTVSIEDIINEENRKKVYKILDDLYVNSILFTPPNQQTTRNSTNSLQNKIPQLPEYIKYICLQARMPNLIIDDKQLEYLEVGVCNSIIELKSINNLKKLKLHGVNEIKINQMNEEQEITTTNNRKYWKDIQENIGTFPNLEELQLSYCSNLNISLISNKLRSVKVVECRDCQINIKSDCIERVKLERNKQTQFKLSTNKSSNICIKECKKFTLEIESDNEQNIEILRGSQINVKSKCPINKLIIVESYEVSIRGNEKCNTMKVIESIIKEIDSKPKRIIFKLIKEYIKVPLKEAEEIYIVSMKDYIFEELFDKCKKLCIDECENCQFIINKNQIKEMKITKCKNTEITGKLDNIEEIITIDNEECNIPETKKVIKEDTEIIEINNTNKDIEIETDKTHIIIRNIHERNIKIKSNINSDVTIENCKNITLEGEYEHYGTIQFINCKSNKETGFNNQDNRSTIGYARSISINKCENIDFEIYGTKKLLEVIDSKVRISVRSCSHNKLSIDTIHIENSELYNFDSYLSCNKAILNNSTGVNEIIHQCEEELIMKRINETQFMLDHFLKKVEMEECSGIDIKDDVKGKEVKMIRCHNMKIIDTSNSINQIECDNIEVITEQQNRMMGGFGMMGGFPHNNMPMRGFGGGNNIPMGGFIPDNMPMGEDLEIDSVFSEESNDDE</sequence>
<keyword evidence="2" id="KW-1185">Reference proteome</keyword>
<dbReference type="VEuPathDB" id="AmoebaDB:EDI_050680"/>
<dbReference type="OrthoDB" id="32035at2759"/>
<proteinExistence type="predicted"/>
<reference evidence="2" key="1">
    <citation type="submission" date="2007-12" db="EMBL/GenBank/DDBJ databases">
        <title>Annotation of Entamoeba dispar SAW760.</title>
        <authorList>
            <person name="Lorenzi H."/>
            <person name="Inman J."/>
            <person name="Schobel S."/>
            <person name="Amedeo P."/>
            <person name="Caler E."/>
        </authorList>
    </citation>
    <scope>NUCLEOTIDE SEQUENCE [LARGE SCALE GENOMIC DNA]</scope>
    <source>
        <strain evidence="2">ATCC PRA-260 / SAW760</strain>
    </source>
</reference>
<dbReference type="Proteomes" id="UP000008076">
    <property type="component" value="Unassembled WGS sequence"/>
</dbReference>
<accession>B0EUE2</accession>
<dbReference type="AlphaFoldDB" id="B0EUE2"/>
<dbReference type="KEGG" id="edi:EDI_050680"/>
<dbReference type="RefSeq" id="XP_001741681.1">
    <property type="nucleotide sequence ID" value="XM_001741629.1"/>
</dbReference>
<organism evidence="2">
    <name type="scientific">Entamoeba dispar (strain ATCC PRA-260 / SAW760)</name>
    <dbReference type="NCBI Taxonomy" id="370354"/>
    <lineage>
        <taxon>Eukaryota</taxon>
        <taxon>Amoebozoa</taxon>
        <taxon>Evosea</taxon>
        <taxon>Archamoebae</taxon>
        <taxon>Mastigamoebida</taxon>
        <taxon>Entamoebidae</taxon>
        <taxon>Entamoeba</taxon>
    </lineage>
</organism>
<evidence type="ECO:0000313" key="1">
    <source>
        <dbReference type="EMBL" id="EDR21848.1"/>
    </source>
</evidence>